<dbReference type="RefSeq" id="WP_234658692.1">
    <property type="nucleotide sequence ID" value="NZ_CP094997.1"/>
</dbReference>
<organism evidence="3 4">
    <name type="scientific">Dyadobacter chenwenxiniae</name>
    <dbReference type="NCBI Taxonomy" id="2906456"/>
    <lineage>
        <taxon>Bacteria</taxon>
        <taxon>Pseudomonadati</taxon>
        <taxon>Bacteroidota</taxon>
        <taxon>Cytophagia</taxon>
        <taxon>Cytophagales</taxon>
        <taxon>Spirosomataceae</taxon>
        <taxon>Dyadobacter</taxon>
    </lineage>
</organism>
<protein>
    <submittedName>
        <fullName evidence="3">Relaxase/mobilization nuclease domain-containing protein</fullName>
    </submittedName>
</protein>
<dbReference type="EMBL" id="JAJTTC010000012">
    <property type="protein sequence ID" value="MCF0065668.1"/>
    <property type="molecule type" value="Genomic_DNA"/>
</dbReference>
<feature type="compositionally biased region" description="Polar residues" evidence="1">
    <location>
        <begin position="353"/>
        <end position="366"/>
    </location>
</feature>
<evidence type="ECO:0000256" key="1">
    <source>
        <dbReference type="SAM" id="MobiDB-lite"/>
    </source>
</evidence>
<evidence type="ECO:0000259" key="2">
    <source>
        <dbReference type="Pfam" id="PF03432"/>
    </source>
</evidence>
<dbReference type="Proteomes" id="UP001139000">
    <property type="component" value="Unassembled WGS sequence"/>
</dbReference>
<feature type="domain" description="MobA/VirD2-like nuclease" evidence="2">
    <location>
        <begin position="17"/>
        <end position="151"/>
    </location>
</feature>
<evidence type="ECO:0000313" key="4">
    <source>
        <dbReference type="Proteomes" id="UP001139000"/>
    </source>
</evidence>
<accession>A0A9X1TPM3</accession>
<reference evidence="3" key="1">
    <citation type="submission" date="2021-12" db="EMBL/GenBank/DDBJ databases">
        <title>Novel species in genus Dyadobacter.</title>
        <authorList>
            <person name="Ma C."/>
        </authorList>
    </citation>
    <scope>NUCLEOTIDE SEQUENCE</scope>
    <source>
        <strain evidence="3">LJ419</strain>
    </source>
</reference>
<name>A0A9X1TPM3_9BACT</name>
<gene>
    <name evidence="3" type="ORF">LXM26_29415</name>
</gene>
<feature type="region of interest" description="Disordered" evidence="1">
    <location>
        <begin position="347"/>
        <end position="431"/>
    </location>
</feature>
<sequence length="431" mass="48813">MVAVIHTSSSLRAVLSYNERKVEEEQAICLAAENYPKEATELTFNQKLNLLQKQASLNLRTKINSVHVSLNFDPSERHDPDTLRAIAGSYMDKIGFGQQPYLVYQHMDAGHPHIHLLTTNIRPDGSRISLHNLGKNQSEKARKEIEIDFNLVKADGRKQQNPQIKPAMVSANYGKVETKRAIANVLTGVVDQYKFTSIPELNAVLKQYNVMADRGSEESRTYQKGGLHYRLLNREGERVGVPIKASDFHQKPTLKFLQSKFEMNEQLRQPDKTRIKNAIDFALYGDDNVTLDRLSKTLERDGIDTVLRKNDTGLIYGITYVDHRTGSVFNGSSLGKNYSAKAIQERCGPTQEMPRNSMSNDYTIGKSNADFENRDSDRSSHFTIPEFRQHNESKISDSSDALFDPVKQDGYMPGQLRSSRRKKKKGMSQSL</sequence>
<feature type="compositionally biased region" description="Basic residues" evidence="1">
    <location>
        <begin position="418"/>
        <end position="431"/>
    </location>
</feature>
<dbReference type="AlphaFoldDB" id="A0A9X1TPM3"/>
<evidence type="ECO:0000313" key="3">
    <source>
        <dbReference type="EMBL" id="MCF0065668.1"/>
    </source>
</evidence>
<dbReference type="InterPro" id="IPR005094">
    <property type="entry name" value="Endonuclease_MobA/VirD2"/>
</dbReference>
<feature type="compositionally biased region" description="Basic and acidic residues" evidence="1">
    <location>
        <begin position="369"/>
        <end position="380"/>
    </location>
</feature>
<keyword evidence="4" id="KW-1185">Reference proteome</keyword>
<comment type="caution">
    <text evidence="3">The sequence shown here is derived from an EMBL/GenBank/DDBJ whole genome shotgun (WGS) entry which is preliminary data.</text>
</comment>
<dbReference type="Pfam" id="PF03432">
    <property type="entry name" value="Relaxase"/>
    <property type="match status" value="1"/>
</dbReference>
<feature type="compositionally biased region" description="Basic and acidic residues" evidence="1">
    <location>
        <begin position="387"/>
        <end position="397"/>
    </location>
</feature>
<proteinExistence type="predicted"/>